<dbReference type="EMBL" id="CATNWA010016447">
    <property type="protein sequence ID" value="CAI9592752.1"/>
    <property type="molecule type" value="Genomic_DNA"/>
</dbReference>
<name>A0ABN9F6X4_9NEOB</name>
<gene>
    <name evidence="1" type="ORF">SPARVUS_LOCUS11414366</name>
</gene>
<dbReference type="Proteomes" id="UP001162483">
    <property type="component" value="Unassembled WGS sequence"/>
</dbReference>
<reference evidence="1" key="1">
    <citation type="submission" date="2023-05" db="EMBL/GenBank/DDBJ databases">
        <authorList>
            <person name="Stuckert A."/>
        </authorList>
    </citation>
    <scope>NUCLEOTIDE SEQUENCE</scope>
</reference>
<feature type="non-terminal residue" evidence="1">
    <location>
        <position position="54"/>
    </location>
</feature>
<protein>
    <submittedName>
        <fullName evidence="1">Uncharacterized protein</fullName>
    </submittedName>
</protein>
<sequence>PFICCPKNILNTAPSVRPIVPIRASFQCPLVPICAGFQRPSVLAFSAGYQCLLS</sequence>
<accession>A0ABN9F6X4</accession>
<evidence type="ECO:0000313" key="2">
    <source>
        <dbReference type="Proteomes" id="UP001162483"/>
    </source>
</evidence>
<evidence type="ECO:0000313" key="1">
    <source>
        <dbReference type="EMBL" id="CAI9592752.1"/>
    </source>
</evidence>
<feature type="non-terminal residue" evidence="1">
    <location>
        <position position="1"/>
    </location>
</feature>
<comment type="caution">
    <text evidence="1">The sequence shown here is derived from an EMBL/GenBank/DDBJ whole genome shotgun (WGS) entry which is preliminary data.</text>
</comment>
<proteinExistence type="predicted"/>
<keyword evidence="2" id="KW-1185">Reference proteome</keyword>
<organism evidence="1 2">
    <name type="scientific">Staurois parvus</name>
    <dbReference type="NCBI Taxonomy" id="386267"/>
    <lineage>
        <taxon>Eukaryota</taxon>
        <taxon>Metazoa</taxon>
        <taxon>Chordata</taxon>
        <taxon>Craniata</taxon>
        <taxon>Vertebrata</taxon>
        <taxon>Euteleostomi</taxon>
        <taxon>Amphibia</taxon>
        <taxon>Batrachia</taxon>
        <taxon>Anura</taxon>
        <taxon>Neobatrachia</taxon>
        <taxon>Ranoidea</taxon>
        <taxon>Ranidae</taxon>
        <taxon>Staurois</taxon>
    </lineage>
</organism>